<gene>
    <name evidence="1" type="ORF">SOP96_09085</name>
</gene>
<reference evidence="1 2" key="1">
    <citation type="submission" date="2024-01" db="EMBL/GenBank/DDBJ databases">
        <title>Chryseobacterium sp. T9W2-O.</title>
        <authorList>
            <person name="Maltman C."/>
        </authorList>
    </citation>
    <scope>NUCLEOTIDE SEQUENCE [LARGE SCALE GENOMIC DNA]</scope>
    <source>
        <strain evidence="1 2">T9W2-O</strain>
    </source>
</reference>
<evidence type="ECO:0008006" key="3">
    <source>
        <dbReference type="Google" id="ProtNLM"/>
    </source>
</evidence>
<dbReference type="RefSeq" id="WP_326320666.1">
    <property type="nucleotide sequence ID" value="NZ_JAYLAA010000037.1"/>
</dbReference>
<sequence length="389" mass="44682">MNILTIPYIAGGLSHLLPLYVLQQKYLRDNSGIKNHFLVNDNSQKLLTMQGIDFVPVNYTLKENLLKPGSPQEIKEDIIDMEKRAYEIVQPSLIIEDTSMLSPLIAEKNKIPRISIQRTGIFRSIDKSHRNEKHVHSLEKGNTGNSSENPSVLFTSNEDFNAPFLTQYAHPKAKIIPGIPTIERLPENIENRNSYFYSGPLVVMDKPSKNLSVRLEEFLCNNKGKPVVFITTGTIDKTPIENFIEFFVQRNYAVITTCYCGINEKYSREILYNKILPLHHICGISDLVIHQCGSGMYHYPIMNRIPSLTLGTQCYDREDVALRLQELGVSAHIPHPDDNPEYWNIFLKKIEQFENKTLIDYKMMDDLRNEINETITDFNMEKVIAYALT</sequence>
<dbReference type="SUPFAM" id="SSF53756">
    <property type="entry name" value="UDP-Glycosyltransferase/glycogen phosphorylase"/>
    <property type="match status" value="1"/>
</dbReference>
<dbReference type="Proteomes" id="UP001348397">
    <property type="component" value="Unassembled WGS sequence"/>
</dbReference>
<accession>A0ABU6HTR0</accession>
<organism evidence="1 2">
    <name type="scientific">Chryseobacterium salviniae</name>
    <dbReference type="NCBI Taxonomy" id="3101750"/>
    <lineage>
        <taxon>Bacteria</taxon>
        <taxon>Pseudomonadati</taxon>
        <taxon>Bacteroidota</taxon>
        <taxon>Flavobacteriia</taxon>
        <taxon>Flavobacteriales</taxon>
        <taxon>Weeksellaceae</taxon>
        <taxon>Chryseobacterium group</taxon>
        <taxon>Chryseobacterium</taxon>
    </lineage>
</organism>
<proteinExistence type="predicted"/>
<evidence type="ECO:0000313" key="1">
    <source>
        <dbReference type="EMBL" id="MEC3875862.1"/>
    </source>
</evidence>
<keyword evidence="2" id="KW-1185">Reference proteome</keyword>
<evidence type="ECO:0000313" key="2">
    <source>
        <dbReference type="Proteomes" id="UP001348397"/>
    </source>
</evidence>
<name>A0ABU6HTR0_9FLAO</name>
<comment type="caution">
    <text evidence="1">The sequence shown here is derived from an EMBL/GenBank/DDBJ whole genome shotgun (WGS) entry which is preliminary data.</text>
</comment>
<dbReference type="EMBL" id="JAYLAA010000037">
    <property type="protein sequence ID" value="MEC3875862.1"/>
    <property type="molecule type" value="Genomic_DNA"/>
</dbReference>
<dbReference type="Gene3D" id="3.40.50.2000">
    <property type="entry name" value="Glycogen Phosphorylase B"/>
    <property type="match status" value="2"/>
</dbReference>
<protein>
    <recommendedName>
        <fullName evidence="3">UDP:flavonoid glycosyltransferase YjiC, YdhE family</fullName>
    </recommendedName>
</protein>